<accession>A0A832Z0T2</accession>
<dbReference type="EMBL" id="DQTV01000079">
    <property type="protein sequence ID" value="HIP57286.1"/>
    <property type="molecule type" value="Genomic_DNA"/>
</dbReference>
<evidence type="ECO:0008006" key="3">
    <source>
        <dbReference type="Google" id="ProtNLM"/>
    </source>
</evidence>
<protein>
    <recommendedName>
        <fullName evidence="3">ASCH domain-containing protein</fullName>
    </recommendedName>
</protein>
<comment type="caution">
    <text evidence="1">The sequence shown here is derived from an EMBL/GenBank/DDBJ whole genome shotgun (WGS) entry which is preliminary data.</text>
</comment>
<dbReference type="SUPFAM" id="SSF88697">
    <property type="entry name" value="PUA domain-like"/>
    <property type="match status" value="1"/>
</dbReference>
<evidence type="ECO:0000313" key="1">
    <source>
        <dbReference type="EMBL" id="HIP57286.1"/>
    </source>
</evidence>
<name>A0A832Z0T2_9CREN</name>
<reference evidence="1" key="1">
    <citation type="journal article" date="2020" name="ISME J.">
        <title>Gammaproteobacteria mediating utilization of methyl-, sulfur- and petroleum organic compounds in deep ocean hydrothermal plumes.</title>
        <authorList>
            <person name="Zhou Z."/>
            <person name="Liu Y."/>
            <person name="Pan J."/>
            <person name="Cron B.R."/>
            <person name="Toner B.M."/>
            <person name="Anantharaman K."/>
            <person name="Breier J.A."/>
            <person name="Dick G.J."/>
            <person name="Li M."/>
        </authorList>
    </citation>
    <scope>NUCLEOTIDE SEQUENCE</scope>
    <source>
        <strain evidence="1">SZUA-1435</strain>
    </source>
</reference>
<dbReference type="Proteomes" id="UP000605805">
    <property type="component" value="Unassembled WGS sequence"/>
</dbReference>
<proteinExistence type="predicted"/>
<evidence type="ECO:0000313" key="2">
    <source>
        <dbReference type="Proteomes" id="UP000605805"/>
    </source>
</evidence>
<dbReference type="Gene3D" id="2.30.130.30">
    <property type="entry name" value="Hypothetical protein"/>
    <property type="match status" value="1"/>
</dbReference>
<sequence>MTKLIVMAFKPLYALKIVNRVKDCEVRTYFGNIERNDLVLIYASSPRKAFLGIFRVLDIAVGYYDDIVSYLRKGCKFFDEDNWHFIEEHYSKSWRKLMVIKIGDVKAFPREAPLHEVRKYIPSYRPPLSYVEASHELVSVLKQILGASVWEDIITKLSKGESHQ</sequence>
<dbReference type="AlphaFoldDB" id="A0A832Z0T2"/>
<organism evidence="1 2">
    <name type="scientific">Ignisphaera aggregans</name>
    <dbReference type="NCBI Taxonomy" id="334771"/>
    <lineage>
        <taxon>Archaea</taxon>
        <taxon>Thermoproteota</taxon>
        <taxon>Thermoprotei</taxon>
        <taxon>Desulfurococcales</taxon>
        <taxon>Desulfurococcaceae</taxon>
        <taxon>Ignisphaera</taxon>
    </lineage>
</organism>
<gene>
    <name evidence="1" type="ORF">EYH02_04375</name>
</gene>
<dbReference type="InterPro" id="IPR015947">
    <property type="entry name" value="PUA-like_sf"/>
</dbReference>